<proteinExistence type="predicted"/>
<dbReference type="Proteomes" id="UP001060085">
    <property type="component" value="Linkage Group LG06"/>
</dbReference>
<sequence>MAAEIGISVAAKVAEYLVAPIGRPFGYLFFFNNNLKNLQEQIAQLEDMRVVVQRQVDAAKRNVEVIRPAVEAWLTEVDKTKSDSDEIFEQVRRIGTSCFRGWCLHTRSRYSLSRRAKRLGEVALDLQGSGKFDRVADPTPIACLPTISSGGFKNFESRNLVVEEIMKALQDDEIRMIGICGMGGTGKTMLVKEISQKAKREHMFDEVALAVVSQNPNFGEIQRQLAEELDLKLQEESISVRAKKLHARLMVSDSKKILVILDDVWNTIDLEEIGIPVGEDTSRCKVLFTSRIRLLFDIRESRRKNINVGFLSEEESWDFFKEIVGKSVENPDLLDTPRKVVEECGRLPLAIKTVGRALRDKDVRAWKDALTQLQGHKVTNIPGIDEKLYSSIKLSYSYLESKQAKSLLMLCSLFPEDYDIPIEILVRYGKGLCLFSDIDSLENVRNRVHSLVADLRSFSLLLAGNKEGSVKMHDVVRDVVISIASFDDHRLKQLQFVNEDKSGTAISLNVNEFDKLPADLNSPQNLQLFQLRSISLFSTLKMQDSFFEGMKELRVIDLTGSIINLLPSSLCFLSSLCSLCLNYCLFRTNLSIIGSLKQLEVLSFFLSDLDEVPGEIRELRMLKLLDLRCMNGPRRIPSSVFSELTNLEELYIGGFRNWEEAGYHGNAGIRELNSLSSLKILQMCPSSCDVIAELTEFPFEKLVKFNISESYVFSVSYDFDNRLRLFKGTGSSDMNVLRKTKIISLLKRAVHVELECEGWIRNPLYELCQENTLLNMRNLRLHNYSEDCLINLGNENDYGNANASSSSSVKSCLWRGPILQPSWLRNLNVLELYVCNSVKILFPHCVVVCMAQLRKLIVLEGSKMEHIVGNEEEHNDDDNRVEFPKLECLELEGMPAFRSFYSAFDKEDTARNTMFNHQVIFPCLESVYVWDMKKLTQVVDGQMLSCSLCKVRYMEVSRCENLLVVAASDMGSLQTLSVSNCELLEAVFSFEGNQATLGQLDYLYLDNLPKLVEIWKIPPPGNGTFQNLTRLFVRNCGNLRFLLPFHVAKMLVKIQKIRIEQCETMEGVIGKTDREQVDDDDVELALFPHLEALFLEDLPMLEMFSSGSLRKLKIAGCPKWKIFHKAPISDAKSNEASNLKTSEGSLFHQKVKFPSLKKLRVSEMVEMLPDGILVLRNLTKLNISDCDNVRYLLSPSIARALSSIKNLEIWNCKLIEEIVVRDVEDEGKVDKLVLPQLENLVLWNLENLKWFFHGDLDFPSLVYFDLNECPKMGVLCCGTLCTPNSIEVKLGYSKSIWTQEDLNDTIRSNYKMETAMKNEAESSTAVVEDVEFEEAESSTGRQTAMKNESESSTTVVEDVEFEEASRQAGEMNE</sequence>
<accession>A0ACC0AHV3</accession>
<dbReference type="EMBL" id="CM044706">
    <property type="protein sequence ID" value="KAI5660508.1"/>
    <property type="molecule type" value="Genomic_DNA"/>
</dbReference>
<keyword evidence="2" id="KW-1185">Reference proteome</keyword>
<reference evidence="2" key="1">
    <citation type="journal article" date="2023" name="Nat. Plants">
        <title>Single-cell RNA sequencing provides a high-resolution roadmap for understanding the multicellular compartmentation of specialized metabolism.</title>
        <authorList>
            <person name="Sun S."/>
            <person name="Shen X."/>
            <person name="Li Y."/>
            <person name="Li Y."/>
            <person name="Wang S."/>
            <person name="Li R."/>
            <person name="Zhang H."/>
            <person name="Shen G."/>
            <person name="Guo B."/>
            <person name="Wei J."/>
            <person name="Xu J."/>
            <person name="St-Pierre B."/>
            <person name="Chen S."/>
            <person name="Sun C."/>
        </authorList>
    </citation>
    <scope>NUCLEOTIDE SEQUENCE [LARGE SCALE GENOMIC DNA]</scope>
</reference>
<organism evidence="1 2">
    <name type="scientific">Catharanthus roseus</name>
    <name type="common">Madagascar periwinkle</name>
    <name type="synonym">Vinca rosea</name>
    <dbReference type="NCBI Taxonomy" id="4058"/>
    <lineage>
        <taxon>Eukaryota</taxon>
        <taxon>Viridiplantae</taxon>
        <taxon>Streptophyta</taxon>
        <taxon>Embryophyta</taxon>
        <taxon>Tracheophyta</taxon>
        <taxon>Spermatophyta</taxon>
        <taxon>Magnoliopsida</taxon>
        <taxon>eudicotyledons</taxon>
        <taxon>Gunneridae</taxon>
        <taxon>Pentapetalae</taxon>
        <taxon>asterids</taxon>
        <taxon>lamiids</taxon>
        <taxon>Gentianales</taxon>
        <taxon>Apocynaceae</taxon>
        <taxon>Rauvolfioideae</taxon>
        <taxon>Vinceae</taxon>
        <taxon>Catharanthinae</taxon>
        <taxon>Catharanthus</taxon>
    </lineage>
</organism>
<evidence type="ECO:0000313" key="2">
    <source>
        <dbReference type="Proteomes" id="UP001060085"/>
    </source>
</evidence>
<evidence type="ECO:0000313" key="1">
    <source>
        <dbReference type="EMBL" id="KAI5660508.1"/>
    </source>
</evidence>
<name>A0ACC0AHV3_CATRO</name>
<comment type="caution">
    <text evidence="1">The sequence shown here is derived from an EMBL/GenBank/DDBJ whole genome shotgun (WGS) entry which is preliminary data.</text>
</comment>
<protein>
    <submittedName>
        <fullName evidence="1">Uncharacterized protein</fullName>
    </submittedName>
</protein>
<gene>
    <name evidence="1" type="ORF">M9H77_29301</name>
</gene>